<evidence type="ECO:0000313" key="3">
    <source>
        <dbReference type="EMBL" id="KAA1423163.1"/>
    </source>
</evidence>
<comment type="similarity">
    <text evidence="1">Belongs to the Rv1128c/1148c/1588c/1702c/1945/3466 family.</text>
</comment>
<dbReference type="Gene3D" id="1.10.30.50">
    <property type="match status" value="1"/>
</dbReference>
<dbReference type="AlphaFoldDB" id="A0A5B1LRD6"/>
<dbReference type="Pfam" id="PF02720">
    <property type="entry name" value="DUF222"/>
    <property type="match status" value="1"/>
</dbReference>
<organism evidence="3 4">
    <name type="scientific">Nocardioides antri</name>
    <dbReference type="NCBI Taxonomy" id="2607659"/>
    <lineage>
        <taxon>Bacteria</taxon>
        <taxon>Bacillati</taxon>
        <taxon>Actinomycetota</taxon>
        <taxon>Actinomycetes</taxon>
        <taxon>Propionibacteriales</taxon>
        <taxon>Nocardioidaceae</taxon>
        <taxon>Nocardioides</taxon>
    </lineage>
</organism>
<protein>
    <submittedName>
        <fullName evidence="3">DUF222 domain-containing protein</fullName>
    </submittedName>
</protein>
<dbReference type="GO" id="GO:0008270">
    <property type="term" value="F:zinc ion binding"/>
    <property type="evidence" value="ECO:0007669"/>
    <property type="project" value="InterPro"/>
</dbReference>
<dbReference type="RefSeq" id="WP_149752314.1">
    <property type="nucleotide sequence ID" value="NZ_VUJW01000027.1"/>
</dbReference>
<proteinExistence type="inferred from homology"/>
<dbReference type="SMART" id="SM00507">
    <property type="entry name" value="HNHc"/>
    <property type="match status" value="1"/>
</dbReference>
<dbReference type="InterPro" id="IPR003870">
    <property type="entry name" value="DUF222"/>
</dbReference>
<dbReference type="InterPro" id="IPR003615">
    <property type="entry name" value="HNH_nuc"/>
</dbReference>
<dbReference type="EMBL" id="VUJW01000027">
    <property type="protein sequence ID" value="KAA1423163.1"/>
    <property type="molecule type" value="Genomic_DNA"/>
</dbReference>
<sequence length="161" mass="17779">LEHLDPDQLPAHGGDATSVMVTLSLDALKTDLATAGLLDGDLSCGDNLSATQARRMACNAQIIPVVLGGKGEILDLGRTRRLYTAAQRKAMRLRDKRCRAEGCSIPATWCEAHHQQPWSQGGETDLDDGVLLCSWHHHRAHDRRFHADKLANGDIRFHRRS</sequence>
<evidence type="ECO:0000256" key="1">
    <source>
        <dbReference type="ARBA" id="ARBA00023450"/>
    </source>
</evidence>
<reference evidence="3 4" key="2">
    <citation type="submission" date="2019-09" db="EMBL/GenBank/DDBJ databases">
        <authorList>
            <person name="Jin C."/>
        </authorList>
    </citation>
    <scope>NUCLEOTIDE SEQUENCE [LARGE SCALE GENOMIC DNA]</scope>
    <source>
        <strain evidence="3 4">BN140041</strain>
    </source>
</reference>
<evidence type="ECO:0000259" key="2">
    <source>
        <dbReference type="SMART" id="SM00507"/>
    </source>
</evidence>
<reference evidence="3 4" key="1">
    <citation type="submission" date="2019-09" db="EMBL/GenBank/DDBJ databases">
        <title>Nocardioides panacisoli sp. nov., isolated from the soil of a ginseng field.</title>
        <authorList>
            <person name="Cho C."/>
        </authorList>
    </citation>
    <scope>NUCLEOTIDE SEQUENCE [LARGE SCALE GENOMIC DNA]</scope>
    <source>
        <strain evidence="3 4">BN140041</strain>
    </source>
</reference>
<name>A0A5B1LRD6_9ACTN</name>
<keyword evidence="4" id="KW-1185">Reference proteome</keyword>
<dbReference type="Pfam" id="PF01844">
    <property type="entry name" value="HNH"/>
    <property type="match status" value="1"/>
</dbReference>
<comment type="caution">
    <text evidence="3">The sequence shown here is derived from an EMBL/GenBank/DDBJ whole genome shotgun (WGS) entry which is preliminary data.</text>
</comment>
<dbReference type="GO" id="GO:0003676">
    <property type="term" value="F:nucleic acid binding"/>
    <property type="evidence" value="ECO:0007669"/>
    <property type="project" value="InterPro"/>
</dbReference>
<dbReference type="GO" id="GO:0004519">
    <property type="term" value="F:endonuclease activity"/>
    <property type="evidence" value="ECO:0007669"/>
    <property type="project" value="InterPro"/>
</dbReference>
<dbReference type="CDD" id="cd00085">
    <property type="entry name" value="HNHc"/>
    <property type="match status" value="1"/>
</dbReference>
<accession>A0A5B1LRD6</accession>
<feature type="non-terminal residue" evidence="3">
    <location>
        <position position="1"/>
    </location>
</feature>
<evidence type="ECO:0000313" key="4">
    <source>
        <dbReference type="Proteomes" id="UP000324351"/>
    </source>
</evidence>
<dbReference type="InterPro" id="IPR002711">
    <property type="entry name" value="HNH"/>
</dbReference>
<dbReference type="Proteomes" id="UP000324351">
    <property type="component" value="Unassembled WGS sequence"/>
</dbReference>
<feature type="domain" description="HNH nuclease" evidence="2">
    <location>
        <begin position="86"/>
        <end position="139"/>
    </location>
</feature>
<gene>
    <name evidence="3" type="ORF">F0U47_20280</name>
</gene>